<evidence type="ECO:0000256" key="1">
    <source>
        <dbReference type="ARBA" id="ARBA00004141"/>
    </source>
</evidence>
<dbReference type="Pfam" id="PF07690">
    <property type="entry name" value="MFS_1"/>
    <property type="match status" value="1"/>
</dbReference>
<proteinExistence type="inferred from homology"/>
<accession>A0AAJ0GEV2</accession>
<keyword evidence="6 8" id="KW-0472">Membrane</keyword>
<dbReference type="InterPro" id="IPR011701">
    <property type="entry name" value="MFS"/>
</dbReference>
<feature type="transmembrane region" description="Helical" evidence="8">
    <location>
        <begin position="376"/>
        <end position="396"/>
    </location>
</feature>
<evidence type="ECO:0000256" key="6">
    <source>
        <dbReference type="ARBA" id="ARBA00023136"/>
    </source>
</evidence>
<evidence type="ECO:0000256" key="4">
    <source>
        <dbReference type="ARBA" id="ARBA00022692"/>
    </source>
</evidence>
<keyword evidence="10" id="KW-1185">Reference proteome</keyword>
<evidence type="ECO:0000313" key="10">
    <source>
        <dbReference type="Proteomes" id="UP001271007"/>
    </source>
</evidence>
<dbReference type="GO" id="GO:0022857">
    <property type="term" value="F:transmembrane transporter activity"/>
    <property type="evidence" value="ECO:0007669"/>
    <property type="project" value="InterPro"/>
</dbReference>
<dbReference type="FunFam" id="1.20.1250.20:FF:000284">
    <property type="entry name" value="Siderophore iron transporter mirB"/>
    <property type="match status" value="1"/>
</dbReference>
<dbReference type="Gene3D" id="1.20.1250.20">
    <property type="entry name" value="MFS general substrate transporter like domains"/>
    <property type="match status" value="1"/>
</dbReference>
<dbReference type="EMBL" id="JAWDJX010000006">
    <property type="protein sequence ID" value="KAK3056168.1"/>
    <property type="molecule type" value="Genomic_DNA"/>
</dbReference>
<feature type="transmembrane region" description="Helical" evidence="8">
    <location>
        <begin position="214"/>
        <end position="238"/>
    </location>
</feature>
<feature type="transmembrane region" description="Helical" evidence="8">
    <location>
        <begin position="126"/>
        <end position="143"/>
    </location>
</feature>
<dbReference type="PANTHER" id="PTHR23501">
    <property type="entry name" value="MAJOR FACILITATOR SUPERFAMILY"/>
    <property type="match status" value="1"/>
</dbReference>
<evidence type="ECO:0000313" key="9">
    <source>
        <dbReference type="EMBL" id="KAK3056168.1"/>
    </source>
</evidence>
<feature type="transmembrane region" description="Helical" evidence="8">
    <location>
        <begin position="263"/>
        <end position="284"/>
    </location>
</feature>
<comment type="similarity">
    <text evidence="2">Belongs to the major facilitator superfamily.</text>
</comment>
<comment type="subcellular location">
    <subcellularLocation>
        <location evidence="1">Membrane</location>
        <topology evidence="1">Multi-pass membrane protein</topology>
    </subcellularLocation>
</comment>
<keyword evidence="5 8" id="KW-1133">Transmembrane helix</keyword>
<feature type="transmembrane region" description="Helical" evidence="8">
    <location>
        <begin position="339"/>
        <end position="356"/>
    </location>
</feature>
<evidence type="ECO:0000256" key="8">
    <source>
        <dbReference type="SAM" id="Phobius"/>
    </source>
</evidence>
<feature type="compositionally biased region" description="Basic and acidic residues" evidence="7">
    <location>
        <begin position="21"/>
        <end position="37"/>
    </location>
</feature>
<dbReference type="SUPFAM" id="SSF103473">
    <property type="entry name" value="MFS general substrate transporter"/>
    <property type="match status" value="2"/>
</dbReference>
<gene>
    <name evidence="9" type="primary">MFS2_1</name>
    <name evidence="9" type="ORF">LTR09_002674</name>
</gene>
<name>A0AAJ0GEV2_9PEZI</name>
<evidence type="ECO:0000256" key="7">
    <source>
        <dbReference type="SAM" id="MobiDB-lite"/>
    </source>
</evidence>
<feature type="transmembrane region" description="Helical" evidence="8">
    <location>
        <begin position="296"/>
        <end position="318"/>
    </location>
</feature>
<dbReference type="PANTHER" id="PTHR23501:SF3">
    <property type="entry name" value="MAJOR FACILITATOR SUPERFAMILY (MFS) PROFILE DOMAIN-CONTAINING PROTEIN"/>
    <property type="match status" value="1"/>
</dbReference>
<evidence type="ECO:0000256" key="5">
    <source>
        <dbReference type="ARBA" id="ARBA00022989"/>
    </source>
</evidence>
<protein>
    <submittedName>
        <fullName evidence="9">MFS siderochrome iron transporter 1</fullName>
    </submittedName>
</protein>
<feature type="transmembrane region" description="Helical" evidence="8">
    <location>
        <begin position="92"/>
        <end position="114"/>
    </location>
</feature>
<feature type="region of interest" description="Disordered" evidence="7">
    <location>
        <begin position="15"/>
        <end position="48"/>
    </location>
</feature>
<feature type="transmembrane region" description="Helical" evidence="8">
    <location>
        <begin position="55"/>
        <end position="72"/>
    </location>
</feature>
<dbReference type="InterPro" id="IPR036259">
    <property type="entry name" value="MFS_trans_sf"/>
</dbReference>
<evidence type="ECO:0000256" key="3">
    <source>
        <dbReference type="ARBA" id="ARBA00022448"/>
    </source>
</evidence>
<dbReference type="Proteomes" id="UP001271007">
    <property type="component" value="Unassembled WGS sequence"/>
</dbReference>
<dbReference type="GO" id="GO:0005886">
    <property type="term" value="C:plasma membrane"/>
    <property type="evidence" value="ECO:0007669"/>
    <property type="project" value="TreeGrafter"/>
</dbReference>
<evidence type="ECO:0000256" key="2">
    <source>
        <dbReference type="ARBA" id="ARBA00008335"/>
    </source>
</evidence>
<dbReference type="AlphaFoldDB" id="A0AAJ0GEV2"/>
<comment type="caution">
    <text evidence="9">The sequence shown here is derived from an EMBL/GenBank/DDBJ whole genome shotgun (WGS) entry which is preliminary data.</text>
</comment>
<reference evidence="9" key="1">
    <citation type="submission" date="2023-04" db="EMBL/GenBank/DDBJ databases">
        <title>Black Yeasts Isolated from many extreme environments.</title>
        <authorList>
            <person name="Coleine C."/>
            <person name="Stajich J.E."/>
            <person name="Selbmann L."/>
        </authorList>
    </citation>
    <scope>NUCLEOTIDE SEQUENCE</scope>
    <source>
        <strain evidence="9">CCFEE 5312</strain>
    </source>
</reference>
<keyword evidence="4 8" id="KW-0812">Transmembrane</keyword>
<keyword evidence="3" id="KW-0813">Transport</keyword>
<organism evidence="9 10">
    <name type="scientific">Extremus antarcticus</name>
    <dbReference type="NCBI Taxonomy" id="702011"/>
    <lineage>
        <taxon>Eukaryota</taxon>
        <taxon>Fungi</taxon>
        <taxon>Dikarya</taxon>
        <taxon>Ascomycota</taxon>
        <taxon>Pezizomycotina</taxon>
        <taxon>Dothideomycetes</taxon>
        <taxon>Dothideomycetidae</taxon>
        <taxon>Mycosphaerellales</taxon>
        <taxon>Extremaceae</taxon>
        <taxon>Extremus</taxon>
    </lineage>
</organism>
<feature type="transmembrane region" description="Helical" evidence="8">
    <location>
        <begin position="185"/>
        <end position="208"/>
    </location>
</feature>
<sequence length="403" mass="44302">MLDLFFPKIWAQEDAPSNHTRPTEGDDKTAPEVRIDSDSDGESFTSDAQSGVKDVEALTSVWSNIFFIYFVSSMQQNMTFGLTPYVTSSFQAHSLTAATSIMSGIIGGLVQLPLAKVLDIWGRPQGFAIMVLSLTIGLIMMAGCNNVKTYAAAQVFYWVGYNGQGYALSIFVADTSSLKNRGFMFALISSPYIATTWIGGPLATSFLNGAGFRWGFGTFAIVEPLMTIPLFVLFVINYRKAKKAGLIKPRESGRSKWQSIKHYAIEFDLAGLILIYCGLALFLLPFSLYSYQAEGWQSPMIICMIVFGGLLLIAFGLYEAFLAPKTFIPIALLTDRTVLGAYVLSAVLFVEFYIWNSFFSSFLEVVNGLSITEASYVGNIYSIGACFWALVVGVAIRVTGRFK</sequence>